<dbReference type="EC" id="2.9.1.3" evidence="2"/>
<dbReference type="GO" id="GO:0043828">
    <property type="term" value="F:tRNA 2-selenouridine synthase activity"/>
    <property type="evidence" value="ECO:0007669"/>
    <property type="project" value="UniProtKB-EC"/>
</dbReference>
<evidence type="ECO:0000259" key="3">
    <source>
        <dbReference type="PROSITE" id="PS50206"/>
    </source>
</evidence>
<dbReference type="AlphaFoldDB" id="A0A368NLA4"/>
<dbReference type="PANTHER" id="PTHR30401:SF0">
    <property type="entry name" value="TRNA 2-SELENOURIDINE SYNTHASE"/>
    <property type="match status" value="1"/>
</dbReference>
<comment type="function">
    <text evidence="2">Involved in the post-transcriptional modification of the uridine at the wobble position (U34) of tRNA(Lys), tRNA(Glu) and tRNA(Gln). Catalyzes the conversion of 2-thiouridine (S2U-RNA) to 2-selenouridine (Se2U-RNA). Acts in a two-step process involving geranylation of 2-thiouridine (S2U) to S-geranyl-2-thiouridine (geS2U) and subsequent selenation of the latter derivative to 2-selenouridine (Se2U) in the tRNA chain.</text>
</comment>
<dbReference type="InterPro" id="IPR058840">
    <property type="entry name" value="AAA_SelU"/>
</dbReference>
<dbReference type="Pfam" id="PF26341">
    <property type="entry name" value="AAA_SelU"/>
    <property type="match status" value="1"/>
</dbReference>
<keyword evidence="5" id="KW-1185">Reference proteome</keyword>
<keyword evidence="1 2" id="KW-0711">Selenium</keyword>
<dbReference type="OrthoDB" id="9808735at2"/>
<feature type="domain" description="Rhodanese" evidence="3">
    <location>
        <begin position="23"/>
        <end position="146"/>
    </location>
</feature>
<dbReference type="EMBL" id="QPID01000003">
    <property type="protein sequence ID" value="RCU50900.1"/>
    <property type="molecule type" value="Genomic_DNA"/>
</dbReference>
<dbReference type="Gene3D" id="3.40.250.10">
    <property type="entry name" value="Rhodanese-like domain"/>
    <property type="match status" value="1"/>
</dbReference>
<dbReference type="PANTHER" id="PTHR30401">
    <property type="entry name" value="TRNA 2-SELENOURIDINE SYNTHASE"/>
    <property type="match status" value="1"/>
</dbReference>
<feature type="active site" description="S-selanylcysteine intermediate" evidence="2">
    <location>
        <position position="106"/>
    </location>
</feature>
<comment type="caution">
    <text evidence="4">The sequence shown here is derived from an EMBL/GenBank/DDBJ whole genome shotgun (WGS) entry which is preliminary data.</text>
</comment>
<comment type="catalytic activity">
    <reaction evidence="2">
        <text>5-methylaminomethyl-S-(2E)-geranyl-thiouridine(34) in tRNA + selenophosphate + H(+) = 5-methylaminomethyl-2-(Se-phospho)selenouridine(34) in tRNA + (2E)-thiogeraniol</text>
        <dbReference type="Rhea" id="RHEA:60172"/>
        <dbReference type="Rhea" id="RHEA-COMP:14654"/>
        <dbReference type="Rhea" id="RHEA-COMP:15523"/>
        <dbReference type="ChEBI" id="CHEBI:15378"/>
        <dbReference type="ChEBI" id="CHEBI:16144"/>
        <dbReference type="ChEBI" id="CHEBI:140632"/>
        <dbReference type="ChEBI" id="CHEBI:143702"/>
        <dbReference type="ChEBI" id="CHEBI:143703"/>
    </reaction>
</comment>
<dbReference type="SMART" id="SM00450">
    <property type="entry name" value="RHOD"/>
    <property type="match status" value="1"/>
</dbReference>
<dbReference type="GO" id="GO:0016765">
    <property type="term" value="F:transferase activity, transferring alkyl or aryl (other than methyl) groups"/>
    <property type="evidence" value="ECO:0007669"/>
    <property type="project" value="UniProtKB-UniRule"/>
</dbReference>
<protein>
    <recommendedName>
        <fullName evidence="2">tRNA 2-selenouridine synthase</fullName>
        <ecNumber evidence="2">2.9.1.3</ecNumber>
    </recommendedName>
</protein>
<evidence type="ECO:0000256" key="2">
    <source>
        <dbReference type="HAMAP-Rule" id="MF_01622"/>
    </source>
</evidence>
<dbReference type="HAMAP" id="MF_01622">
    <property type="entry name" value="tRNA_sel_U_synth"/>
    <property type="match status" value="1"/>
</dbReference>
<dbReference type="NCBIfam" id="NF008750">
    <property type="entry name" value="PRK11784.1-2"/>
    <property type="match status" value="1"/>
</dbReference>
<dbReference type="NCBIfam" id="NF008751">
    <property type="entry name" value="PRK11784.1-3"/>
    <property type="match status" value="1"/>
</dbReference>
<dbReference type="InterPro" id="IPR036873">
    <property type="entry name" value="Rhodanese-like_dom_sf"/>
</dbReference>
<dbReference type="Proteomes" id="UP000252558">
    <property type="component" value="Unassembled WGS sequence"/>
</dbReference>
<proteinExistence type="inferred from homology"/>
<dbReference type="SUPFAM" id="SSF52821">
    <property type="entry name" value="Rhodanese/Cell cycle control phosphatase"/>
    <property type="match status" value="1"/>
</dbReference>
<sequence length="383" mass="43729">MTPNCDNRIANVRKDSADFTDIFLHDRPLIDTRAPLEFAKGAFPTAVNLPLMTDQERAKVGTCYKKHGQDAAIKLGHQLVKGATKEARVAAWQRFAEQHPEGYLYCFRGGLRSRISQQWLTETGTPYPRISGGYKAMRRFLIDELEQQLPKVPLVILGGRTGCAKTHLLTGLPRFIDLEGLANHRGSAFGKRIGGQPAQIGFENALAIDLLKYRHQHGYQPLVLEDESHLIGRCALPLCLQNEMQQAPLVLVETSLEQRIETSYRDYILDNLAASQQKWGEEEGFNHFADGLRLAMSKLKRRLGDLRYRELLALLEHGFNDHLQERPESHKAWIAPLFAEYYDPMYDYQLTKKQHRIVFRGDTEAVNDYLRDEATLKRLPSFT</sequence>
<evidence type="ECO:0000313" key="4">
    <source>
        <dbReference type="EMBL" id="RCU50900.1"/>
    </source>
</evidence>
<dbReference type="GO" id="GO:0002098">
    <property type="term" value="P:tRNA wobble uridine modification"/>
    <property type="evidence" value="ECO:0007669"/>
    <property type="project" value="UniProtKB-UniRule"/>
</dbReference>
<evidence type="ECO:0000256" key="1">
    <source>
        <dbReference type="ARBA" id="ARBA00023266"/>
    </source>
</evidence>
<reference evidence="4 5" key="1">
    <citation type="submission" date="2018-07" db="EMBL/GenBank/DDBJ databases">
        <title>Corallincola holothuriorum sp. nov., a new facultative anaerobe isolated from sea cucumber Apostichopus japonicus.</title>
        <authorList>
            <person name="Xia H."/>
        </authorList>
    </citation>
    <scope>NUCLEOTIDE SEQUENCE [LARGE SCALE GENOMIC DNA]</scope>
    <source>
        <strain evidence="4 5">C4</strain>
    </source>
</reference>
<keyword evidence="2" id="KW-0808">Transferase</keyword>
<comment type="similarity">
    <text evidence="2">Belongs to the SelU family.</text>
</comment>
<comment type="subunit">
    <text evidence="2">Monomer.</text>
</comment>
<comment type="catalytic activity">
    <reaction evidence="2">
        <text>5-methylaminomethyl-2-thiouridine(34) in tRNA + (2E)-geranyl diphosphate = 5-methylaminomethyl-S-(2E)-geranyl-thiouridine(34) in tRNA + diphosphate</text>
        <dbReference type="Rhea" id="RHEA:14085"/>
        <dbReference type="Rhea" id="RHEA-COMP:10195"/>
        <dbReference type="Rhea" id="RHEA-COMP:14654"/>
        <dbReference type="ChEBI" id="CHEBI:33019"/>
        <dbReference type="ChEBI" id="CHEBI:58057"/>
        <dbReference type="ChEBI" id="CHEBI:74455"/>
        <dbReference type="ChEBI" id="CHEBI:140632"/>
    </reaction>
</comment>
<dbReference type="PROSITE" id="PS50206">
    <property type="entry name" value="RHODANESE_3"/>
    <property type="match status" value="1"/>
</dbReference>
<organism evidence="4 5">
    <name type="scientific">Corallincola holothuriorum</name>
    <dbReference type="NCBI Taxonomy" id="2282215"/>
    <lineage>
        <taxon>Bacteria</taxon>
        <taxon>Pseudomonadati</taxon>
        <taxon>Pseudomonadota</taxon>
        <taxon>Gammaproteobacteria</taxon>
        <taxon>Alteromonadales</taxon>
        <taxon>Psychromonadaceae</taxon>
        <taxon>Corallincola</taxon>
    </lineage>
</organism>
<dbReference type="InterPro" id="IPR001763">
    <property type="entry name" value="Rhodanese-like_dom"/>
</dbReference>
<dbReference type="NCBIfam" id="TIGR03167">
    <property type="entry name" value="tRNA_sel_U_synt"/>
    <property type="match status" value="1"/>
</dbReference>
<accession>A0A368NLA4</accession>
<name>A0A368NLA4_9GAMM</name>
<evidence type="ECO:0000313" key="5">
    <source>
        <dbReference type="Proteomes" id="UP000252558"/>
    </source>
</evidence>
<gene>
    <name evidence="2" type="primary">selU</name>
    <name evidence="4" type="ORF">DU002_06125</name>
</gene>
<comment type="catalytic activity">
    <reaction evidence="2">
        <text>5-methylaminomethyl-2-thiouridine(34) in tRNA + selenophosphate + (2E)-geranyl diphosphate + H2O + H(+) = 5-methylaminomethyl-2-selenouridine(34) in tRNA + (2E)-thiogeraniol + phosphate + diphosphate</text>
        <dbReference type="Rhea" id="RHEA:42716"/>
        <dbReference type="Rhea" id="RHEA-COMP:10195"/>
        <dbReference type="Rhea" id="RHEA-COMP:10196"/>
        <dbReference type="ChEBI" id="CHEBI:15377"/>
        <dbReference type="ChEBI" id="CHEBI:15378"/>
        <dbReference type="ChEBI" id="CHEBI:16144"/>
        <dbReference type="ChEBI" id="CHEBI:33019"/>
        <dbReference type="ChEBI" id="CHEBI:43474"/>
        <dbReference type="ChEBI" id="CHEBI:58057"/>
        <dbReference type="ChEBI" id="CHEBI:74455"/>
        <dbReference type="ChEBI" id="CHEBI:82743"/>
        <dbReference type="ChEBI" id="CHEBI:143703"/>
        <dbReference type="EC" id="2.9.1.3"/>
    </reaction>
</comment>
<comment type="catalytic activity">
    <reaction evidence="2">
        <text>5-methylaminomethyl-2-(Se-phospho)selenouridine(34) in tRNA + H2O = 5-methylaminomethyl-2-selenouridine(34) in tRNA + phosphate</text>
        <dbReference type="Rhea" id="RHEA:60176"/>
        <dbReference type="Rhea" id="RHEA-COMP:10196"/>
        <dbReference type="Rhea" id="RHEA-COMP:15523"/>
        <dbReference type="ChEBI" id="CHEBI:15377"/>
        <dbReference type="ChEBI" id="CHEBI:43474"/>
        <dbReference type="ChEBI" id="CHEBI:82743"/>
        <dbReference type="ChEBI" id="CHEBI:143702"/>
    </reaction>
</comment>
<dbReference type="InterPro" id="IPR017582">
    <property type="entry name" value="SelU"/>
</dbReference>